<evidence type="ECO:0000259" key="7">
    <source>
        <dbReference type="PROSITE" id="PS50102"/>
    </source>
</evidence>
<dbReference type="Pfam" id="PF00076">
    <property type="entry name" value="RRM_1"/>
    <property type="match status" value="1"/>
</dbReference>
<evidence type="ECO:0000256" key="3">
    <source>
        <dbReference type="ARBA" id="ARBA00022737"/>
    </source>
</evidence>
<comment type="subcellular location">
    <subcellularLocation>
        <location evidence="1">Nucleus</location>
    </subcellularLocation>
</comment>
<dbReference type="Gene3D" id="3.30.70.330">
    <property type="match status" value="1"/>
</dbReference>
<dbReference type="PROSITE" id="PS50102">
    <property type="entry name" value="RRM"/>
    <property type="match status" value="1"/>
</dbReference>
<name>A0A9W5T984_BABOV</name>
<comment type="caution">
    <text evidence="8">The sequence shown here is derived from an EMBL/GenBank/DDBJ whole genome shotgun (WGS) entry which is preliminary data.</text>
</comment>
<dbReference type="OrthoDB" id="360390at2759"/>
<dbReference type="InterPro" id="IPR035979">
    <property type="entry name" value="RBD_domain_sf"/>
</dbReference>
<dbReference type="SMART" id="SM00360">
    <property type="entry name" value="RRM"/>
    <property type="match status" value="1"/>
</dbReference>
<dbReference type="InterPro" id="IPR012677">
    <property type="entry name" value="Nucleotide-bd_a/b_plait_sf"/>
</dbReference>
<keyword evidence="3" id="KW-0677">Repeat</keyword>
<organism evidence="8 9">
    <name type="scientific">Babesia ovis</name>
    <dbReference type="NCBI Taxonomy" id="5869"/>
    <lineage>
        <taxon>Eukaryota</taxon>
        <taxon>Sar</taxon>
        <taxon>Alveolata</taxon>
        <taxon>Apicomplexa</taxon>
        <taxon>Aconoidasida</taxon>
        <taxon>Piroplasmida</taxon>
        <taxon>Babesiidae</taxon>
        <taxon>Babesia</taxon>
    </lineage>
</organism>
<evidence type="ECO:0000256" key="4">
    <source>
        <dbReference type="ARBA" id="ARBA00023187"/>
    </source>
</evidence>
<feature type="domain" description="RRM" evidence="7">
    <location>
        <begin position="747"/>
        <end position="836"/>
    </location>
</feature>
<dbReference type="InterPro" id="IPR008847">
    <property type="entry name" value="Suf"/>
</dbReference>
<sequence>MMPSVETNSPLKRDDPLGVEDLEHLCSRLQADPWNLLTYTKGIYIAARLKHEKYLEYFRTQCVKHCVVEDRFWLSWIEDKRKDNSDDDLISMYECAVDNEPSAELWIAYARFERRRVTNESNTSRIRGLFERGLKSVGLHALDGPLLWSEYRLFEQELLETCNENEYGNQIERIRSLFFRQLALPLSGLADLLDEYRVWESELSKQHRKPVSDGEHIHKQGFDAWERRKCFELKVQSEFDEMLNPGKMNSLWNDYLNFELKHGDSDRITIVYMRALDDLGYERDDLWMRFSSHAMRISKKFALWVCERSVRHMPRSVNIWINYLQTVAIIPSSSAEELVEVFDRAVTAIMDTSSLISLHITAADCLRRHYPESIEVFRRILLRQEDLLSKVGDLRCDAKGTYRLLTYWGRQELRLLMANKGSLENYIEVIKKLLQRFLTDSQCWLFIIEGVKCLDACGKCDSDFMTSLVESVCNVVTPKTSFEGSPESAHVLIMWLFDTAHQFSLAGDISDAYIDYAQTSGDVEDIKRAHMTTATQAHHAETRYTGTTLSLNNIILRRDCRRRRQSESYSETSSDSGSCSHRFIKSSCRMRTDTPTVSISSPKLPPREVEFATRATWDGTESADPSIAPAVPPSITMPPPPPSSLMSKFGSQFAMVPGNILTPDSSPDMKYVSRCVTSPALGNLSMLPQPTMSPVGDVNLSVMGKRHCDDLDDTGSIDSERMSRVQLLLSSDNDVLNDWLCGGGQRHTLWVSKVDGMMEENELRSLFLPFEGFKSLRLLPSRVGCYVEFDTHENAIRAMNIVSSRSFEHGTFDCQICKPSKALYDDKVLFVKRISDMVSLNKGKITHVLHQFFSDLGYEPVNIRFPSIGFDSYGEECHMPVPDYCYVDFKEDDSARSIINKLLSRSASLSCSIDGVAFDVSPSTPMFRKRHCLGIDSSCKESDSDLVESSD</sequence>
<dbReference type="InterPro" id="IPR000504">
    <property type="entry name" value="RRM_dom"/>
</dbReference>
<dbReference type="Proteomes" id="UP001057455">
    <property type="component" value="Unassembled WGS sequence"/>
</dbReference>
<keyword evidence="5" id="KW-0539">Nucleus</keyword>
<evidence type="ECO:0000313" key="8">
    <source>
        <dbReference type="EMBL" id="GFE53573.1"/>
    </source>
</evidence>
<reference evidence="8" key="1">
    <citation type="submission" date="2019-12" db="EMBL/GenBank/DDBJ databases">
        <title>Genome sequence of Babesia ovis.</title>
        <authorList>
            <person name="Yamagishi J."/>
            <person name="Sevinc F."/>
            <person name="Xuan X."/>
        </authorList>
    </citation>
    <scope>NUCLEOTIDE SEQUENCE</scope>
    <source>
        <strain evidence="8">Selcuk</strain>
    </source>
</reference>
<dbReference type="GO" id="GO:0006397">
    <property type="term" value="P:mRNA processing"/>
    <property type="evidence" value="ECO:0007669"/>
    <property type="project" value="UniProtKB-KW"/>
</dbReference>
<dbReference type="GO" id="GO:0005634">
    <property type="term" value="C:nucleus"/>
    <property type="evidence" value="ECO:0007669"/>
    <property type="project" value="UniProtKB-SubCell"/>
</dbReference>
<dbReference type="EMBL" id="BLIY01000006">
    <property type="protein sequence ID" value="GFE53573.1"/>
    <property type="molecule type" value="Genomic_DNA"/>
</dbReference>
<evidence type="ECO:0000256" key="1">
    <source>
        <dbReference type="ARBA" id="ARBA00004123"/>
    </source>
</evidence>
<protein>
    <submittedName>
        <fullName evidence="8">RNA recognition motif domain-containing protein</fullName>
    </submittedName>
</protein>
<evidence type="ECO:0000256" key="2">
    <source>
        <dbReference type="ARBA" id="ARBA00022664"/>
    </source>
</evidence>
<dbReference type="GO" id="GO:0003723">
    <property type="term" value="F:RNA binding"/>
    <property type="evidence" value="ECO:0007669"/>
    <property type="project" value="UniProtKB-UniRule"/>
</dbReference>
<keyword evidence="9" id="KW-1185">Reference proteome</keyword>
<evidence type="ECO:0000256" key="5">
    <source>
        <dbReference type="ARBA" id="ARBA00023242"/>
    </source>
</evidence>
<dbReference type="Gene3D" id="1.25.40.10">
    <property type="entry name" value="Tetratricopeptide repeat domain"/>
    <property type="match status" value="2"/>
</dbReference>
<dbReference type="InterPro" id="IPR003107">
    <property type="entry name" value="HAT"/>
</dbReference>
<dbReference type="GO" id="GO:0008380">
    <property type="term" value="P:RNA splicing"/>
    <property type="evidence" value="ECO:0007669"/>
    <property type="project" value="UniProtKB-KW"/>
</dbReference>
<evidence type="ECO:0000256" key="6">
    <source>
        <dbReference type="PROSITE-ProRule" id="PRU00176"/>
    </source>
</evidence>
<evidence type="ECO:0000313" key="9">
    <source>
        <dbReference type="Proteomes" id="UP001057455"/>
    </source>
</evidence>
<accession>A0A9W5T984</accession>
<dbReference type="AlphaFoldDB" id="A0A9W5T984"/>
<dbReference type="InterPro" id="IPR011990">
    <property type="entry name" value="TPR-like_helical_dom_sf"/>
</dbReference>
<dbReference type="SMART" id="SM00386">
    <property type="entry name" value="HAT"/>
    <property type="match status" value="4"/>
</dbReference>
<dbReference type="Pfam" id="PF05843">
    <property type="entry name" value="Suf"/>
    <property type="match status" value="1"/>
</dbReference>
<dbReference type="SUPFAM" id="SSF48452">
    <property type="entry name" value="TPR-like"/>
    <property type="match status" value="1"/>
</dbReference>
<keyword evidence="2" id="KW-0507">mRNA processing</keyword>
<keyword evidence="6" id="KW-0694">RNA-binding</keyword>
<keyword evidence="4" id="KW-0508">mRNA splicing</keyword>
<gene>
    <name evidence="8" type="ORF">BaOVIS_009770</name>
</gene>
<dbReference type="PANTHER" id="PTHR17204">
    <property type="entry name" value="PRE-MRNA PROCESSING PROTEIN PRP39-RELATED"/>
    <property type="match status" value="1"/>
</dbReference>
<dbReference type="SUPFAM" id="SSF54928">
    <property type="entry name" value="RNA-binding domain, RBD"/>
    <property type="match status" value="1"/>
</dbReference>
<proteinExistence type="predicted"/>